<dbReference type="SUPFAM" id="SSF48452">
    <property type="entry name" value="TPR-like"/>
    <property type="match status" value="1"/>
</dbReference>
<dbReference type="InterPro" id="IPR002893">
    <property type="entry name" value="Znf_MYND"/>
</dbReference>
<evidence type="ECO:0000256" key="8">
    <source>
        <dbReference type="SAM" id="MobiDB-lite"/>
    </source>
</evidence>
<dbReference type="Pfam" id="PF00856">
    <property type="entry name" value="SET"/>
    <property type="match status" value="1"/>
</dbReference>
<dbReference type="Gene3D" id="1.25.40.10">
    <property type="entry name" value="Tetratricopeptide repeat domain"/>
    <property type="match status" value="1"/>
</dbReference>
<keyword evidence="11" id="KW-1185">Reference proteome</keyword>
<evidence type="ECO:0000256" key="6">
    <source>
        <dbReference type="ARBA" id="ARBA00022833"/>
    </source>
</evidence>
<feature type="compositionally biased region" description="Low complexity" evidence="8">
    <location>
        <begin position="936"/>
        <end position="946"/>
    </location>
</feature>
<evidence type="ECO:0000256" key="4">
    <source>
        <dbReference type="ARBA" id="ARBA00022723"/>
    </source>
</evidence>
<dbReference type="PANTHER" id="PTHR46402:SF2">
    <property type="entry name" value="HISTONE-LYSINE N-TRIMETHYLTRANSFERASE SMYD5"/>
    <property type="match status" value="1"/>
</dbReference>
<feature type="domain" description="MYND-type" evidence="10">
    <location>
        <begin position="328"/>
        <end position="394"/>
    </location>
</feature>
<proteinExistence type="predicted"/>
<dbReference type="SUPFAM" id="SSF144232">
    <property type="entry name" value="HIT/MYND zinc finger-like"/>
    <property type="match status" value="2"/>
</dbReference>
<evidence type="ECO:0000313" key="12">
    <source>
        <dbReference type="RefSeq" id="XP_005103638.1"/>
    </source>
</evidence>
<dbReference type="InterPro" id="IPR046341">
    <property type="entry name" value="SET_dom_sf"/>
</dbReference>
<evidence type="ECO:0000259" key="10">
    <source>
        <dbReference type="PROSITE" id="PS50865"/>
    </source>
</evidence>
<dbReference type="CDD" id="cd20071">
    <property type="entry name" value="SET_SMYD"/>
    <property type="match status" value="1"/>
</dbReference>
<feature type="compositionally biased region" description="Polar residues" evidence="8">
    <location>
        <begin position="92"/>
        <end position="114"/>
    </location>
</feature>
<reference evidence="12" key="1">
    <citation type="submission" date="2025-08" db="UniProtKB">
        <authorList>
            <consortium name="RefSeq"/>
        </authorList>
    </citation>
    <scope>IDENTIFICATION</scope>
</reference>
<protein>
    <submittedName>
        <fullName evidence="12">Uncharacterized protein LOC101862288 isoform X1</fullName>
    </submittedName>
</protein>
<dbReference type="PROSITE" id="PS50865">
    <property type="entry name" value="ZF_MYND_2"/>
    <property type="match status" value="2"/>
</dbReference>
<feature type="compositionally biased region" description="Basic and acidic residues" evidence="8">
    <location>
        <begin position="821"/>
        <end position="850"/>
    </location>
</feature>
<dbReference type="PANTHER" id="PTHR46402">
    <property type="entry name" value="SET AND MYND DOMAIN-CONTAINING PROTEIN 5"/>
    <property type="match status" value="1"/>
</dbReference>
<keyword evidence="2" id="KW-0808">Transferase</keyword>
<dbReference type="GeneID" id="101862288"/>
<name>A0ABM0JX53_APLCA</name>
<dbReference type="InterPro" id="IPR001214">
    <property type="entry name" value="SET_dom"/>
</dbReference>
<feature type="compositionally biased region" description="Low complexity" evidence="8">
    <location>
        <begin position="864"/>
        <end position="874"/>
    </location>
</feature>
<feature type="domain" description="SET" evidence="9">
    <location>
        <begin position="283"/>
        <end position="613"/>
    </location>
</feature>
<feature type="compositionally biased region" description="Low complexity" evidence="8">
    <location>
        <begin position="900"/>
        <end position="910"/>
    </location>
</feature>
<dbReference type="SMART" id="SM00317">
    <property type="entry name" value="SET"/>
    <property type="match status" value="1"/>
</dbReference>
<dbReference type="InterPro" id="IPR011990">
    <property type="entry name" value="TPR-like_helical_dom_sf"/>
</dbReference>
<feature type="compositionally biased region" description="Low complexity" evidence="8">
    <location>
        <begin position="793"/>
        <end position="811"/>
    </location>
</feature>
<dbReference type="Gene3D" id="6.10.140.2220">
    <property type="match status" value="2"/>
</dbReference>
<gene>
    <name evidence="12" type="primary">LOC101862288</name>
</gene>
<keyword evidence="1" id="KW-0489">Methyltransferase</keyword>
<dbReference type="PROSITE" id="PS50280">
    <property type="entry name" value="SET"/>
    <property type="match status" value="1"/>
</dbReference>
<evidence type="ECO:0000256" key="5">
    <source>
        <dbReference type="ARBA" id="ARBA00022771"/>
    </source>
</evidence>
<dbReference type="RefSeq" id="XP_005103638.1">
    <property type="nucleotide sequence ID" value="XM_005103581.3"/>
</dbReference>
<dbReference type="Proteomes" id="UP000694888">
    <property type="component" value="Unplaced"/>
</dbReference>
<evidence type="ECO:0000313" key="11">
    <source>
        <dbReference type="Proteomes" id="UP000694888"/>
    </source>
</evidence>
<keyword evidence="6" id="KW-0862">Zinc</keyword>
<feature type="domain" description="MYND-type" evidence="10">
    <location>
        <begin position="953"/>
        <end position="993"/>
    </location>
</feature>
<evidence type="ECO:0000256" key="3">
    <source>
        <dbReference type="ARBA" id="ARBA00022691"/>
    </source>
</evidence>
<sequence length="996" mass="109206">MSSKTKCEGGGLAQMMSFDCLGFLPGDDVIQAMEIELMKRWGLSIDFKQSDSPPKAIGGKNRTNRDTTELEQAANEVTESTAMKEKAEVQKTECNGSEGSIDTPTSVGSSSRTNLVSDSSVANDGNVMGHVVASKTAGNNVEENVQRLYDEAVEILKKGNYCDSLILVDDALELIGPDDWPSCRPRWWILKAKVLNAMGDHVEALRSLQKVKIKDRSEDAWIEGATALGKLELHVTSEVWLKKALLSCMKPAGGEQRTCPRKLTHMLQAVRSGRIYDPLVKDTPIEINFTGNGREVRAERKISRGETIFKELPEILDQSISSHKRTACDRCGRSLVKPEDIFSKGHLACAELQKAFKRFWPKKTPVSCGSCDRVVYCSDSCRLEAWGSYHRAICPSSPETTAAMLYDVRKSFRDVMASDGSSWQGWWNNEFSPTLMAKVWASIMCQAKLLAASDGRESATKSDWFTAGSQFEKYSTSRDEPVKEVVPKMFELLNCHFRRCKVLHYDITEKNFNRKYHQIATNYITFYDASDPLRKFVDKVTTDNKMYKRIGKYFHEPLPKAEFHGLFPMASCLNHSCAPNAMLECVDVDGRPGIRIIATSDIDNGEEIRISYVDSRLERKERRRKLLKRFGFLCQCLKCQHEGDFPEVCTYCGKNADITDRESIQATASGAKTVNVTATVIDNVTATDIESDNVTATGTKSDNVTATGTESDNVTATCTESDNVTATCTESDNITCTESDDITCTESDNVSATSTESDNLSASGTENTQTSSLTEDAAAERRTPGGGDAKITSALAAGADSESASDTSSCSLQTEEQASIEGERTKYKPETNQEPKKIDSKPEKQMDDSQKGSANDSETRAAETNSTNSKSVSDSSDEVKTAAVGVEPIISDSKTQAAETNSTNSKSVSDSSDEVKTAAVGVEPIISDSKTQAAETNSTNSKSVSDSSDEVKTATVGVEAAKKFPTCGRCKKAWYCSQRCQKEAWKKGHKKICVKV</sequence>
<organism evidence="11 12">
    <name type="scientific">Aplysia californica</name>
    <name type="common">California sea hare</name>
    <dbReference type="NCBI Taxonomy" id="6500"/>
    <lineage>
        <taxon>Eukaryota</taxon>
        <taxon>Metazoa</taxon>
        <taxon>Spiralia</taxon>
        <taxon>Lophotrochozoa</taxon>
        <taxon>Mollusca</taxon>
        <taxon>Gastropoda</taxon>
        <taxon>Heterobranchia</taxon>
        <taxon>Euthyneura</taxon>
        <taxon>Tectipleura</taxon>
        <taxon>Aplysiida</taxon>
        <taxon>Aplysioidea</taxon>
        <taxon>Aplysiidae</taxon>
        <taxon>Aplysia</taxon>
    </lineage>
</organism>
<feature type="region of interest" description="Disordered" evidence="8">
    <location>
        <begin position="744"/>
        <end position="952"/>
    </location>
</feature>
<evidence type="ECO:0000256" key="2">
    <source>
        <dbReference type="ARBA" id="ARBA00022679"/>
    </source>
</evidence>
<feature type="region of interest" description="Disordered" evidence="8">
    <location>
        <begin position="48"/>
        <end position="114"/>
    </location>
</feature>
<keyword evidence="5 7" id="KW-0863">Zinc-finger</keyword>
<feature type="compositionally biased region" description="Basic and acidic residues" evidence="8">
    <location>
        <begin position="82"/>
        <end position="91"/>
    </location>
</feature>
<evidence type="ECO:0000256" key="7">
    <source>
        <dbReference type="PROSITE-ProRule" id="PRU00134"/>
    </source>
</evidence>
<evidence type="ECO:0000259" key="9">
    <source>
        <dbReference type="PROSITE" id="PS50280"/>
    </source>
</evidence>
<dbReference type="Pfam" id="PF01753">
    <property type="entry name" value="zf-MYND"/>
    <property type="match status" value="2"/>
</dbReference>
<evidence type="ECO:0000256" key="1">
    <source>
        <dbReference type="ARBA" id="ARBA00022603"/>
    </source>
</evidence>
<dbReference type="Gene3D" id="2.170.270.10">
    <property type="entry name" value="SET domain"/>
    <property type="match status" value="1"/>
</dbReference>
<keyword evidence="4" id="KW-0479">Metal-binding</keyword>
<dbReference type="SUPFAM" id="SSF82199">
    <property type="entry name" value="SET domain"/>
    <property type="match status" value="1"/>
</dbReference>
<keyword evidence="3" id="KW-0949">S-adenosyl-L-methionine</keyword>
<feature type="compositionally biased region" description="Polar residues" evidence="8">
    <location>
        <begin position="744"/>
        <end position="774"/>
    </location>
</feature>
<accession>A0ABM0JX53</accession>